<dbReference type="InParanoid" id="A0A1Q3C4Y4"/>
<comment type="caution">
    <text evidence="2">The sequence shown here is derived from an EMBL/GenBank/DDBJ whole genome shotgun (WGS) entry which is preliminary data.</text>
</comment>
<dbReference type="AlphaFoldDB" id="A0A1Q3C4Y4"/>
<evidence type="ECO:0000313" key="3">
    <source>
        <dbReference type="Proteomes" id="UP000187406"/>
    </source>
</evidence>
<protein>
    <submittedName>
        <fullName evidence="2">Uncharacterized protein</fullName>
    </submittedName>
</protein>
<accession>A0A1Q3C4Y4</accession>
<reference evidence="3" key="1">
    <citation type="submission" date="2016-04" db="EMBL/GenBank/DDBJ databases">
        <title>Cephalotus genome sequencing.</title>
        <authorList>
            <person name="Fukushima K."/>
            <person name="Hasebe M."/>
            <person name="Fang X."/>
        </authorList>
    </citation>
    <scope>NUCLEOTIDE SEQUENCE [LARGE SCALE GENOMIC DNA]</scope>
    <source>
        <strain evidence="3">cv. St1</strain>
    </source>
</reference>
<dbReference type="PANTHER" id="PTHR34361">
    <property type="entry name" value="OS08G0157800 PROTEIN"/>
    <property type="match status" value="1"/>
</dbReference>
<dbReference type="FunCoup" id="A0A1Q3C4Y4">
    <property type="interactions" value="31"/>
</dbReference>
<dbReference type="Proteomes" id="UP000187406">
    <property type="component" value="Unassembled WGS sequence"/>
</dbReference>
<sequence>MVLGFQWLPIPLSLKPAGQGLKHYDEASYNLHGRCNQIVGSSDQIISRDREHIDAEWHSSLWESSGASSYKFLASSDFSSFSKLPHPKCQSSGTSTALLLPDPVLLGNLSSIENGALMEARVLLNDKNKVGCLDKIMIDKGKDRKDAESSTAAVIDPLVKANSELQLTVKEDGTEADVSAENSVFCDHSDSDLDSPCWKGTQSYQATSEVSEPASAPILKNEPVASRGLNPLAPQFYPGSAKLNVNQHKNNGDGDDPSFFQKTASSANALPSREHRLVDSVQDGTCTSKVSSATGEQCHAHIGEPEKIASDVSTSSSLLSSSSSIQPYLPDDHYTYKRHLVTGSKSAGSLIVKNAAVNGSSSFSSLPTEKVMKPSSPVVGVSSDFTKILCGASKSTPPKVDVESVVNTMLDLSELLIQNCANDLDSLNEHEHEIIKHIINNLLMCIRNEGRQKAPISVLSKLCTSDNFRKLIDCHKVARMKTITIPQGQATPNRYSSSTMSCGKVLESFYPSICEGFDRGNAITRTIEGALNENHQAEGEMPTQTSLYRNLWLEAEAALCYMKYNARQMQTGEKIRIDERSLAGRDCCEASSRSFLRLSEAHEL</sequence>
<evidence type="ECO:0000313" key="2">
    <source>
        <dbReference type="EMBL" id="GAV75122.1"/>
    </source>
</evidence>
<dbReference type="OrthoDB" id="1649072at2759"/>
<dbReference type="EMBL" id="BDDD01001310">
    <property type="protein sequence ID" value="GAV75122.1"/>
    <property type="molecule type" value="Genomic_DNA"/>
</dbReference>
<feature type="region of interest" description="Disordered" evidence="1">
    <location>
        <begin position="231"/>
        <end position="280"/>
    </location>
</feature>
<name>A0A1Q3C4Y4_CEPFO</name>
<dbReference type="PANTHER" id="PTHR34361:SF6">
    <property type="entry name" value="POX DOMAIN-CONTAINING PROTEIN"/>
    <property type="match status" value="1"/>
</dbReference>
<evidence type="ECO:0000256" key="1">
    <source>
        <dbReference type="SAM" id="MobiDB-lite"/>
    </source>
</evidence>
<proteinExistence type="predicted"/>
<feature type="compositionally biased region" description="Polar residues" evidence="1">
    <location>
        <begin position="260"/>
        <end position="269"/>
    </location>
</feature>
<dbReference type="STRING" id="3775.A0A1Q3C4Y4"/>
<gene>
    <name evidence="2" type="ORF">CFOL_v3_18601</name>
</gene>
<organism evidence="2 3">
    <name type="scientific">Cephalotus follicularis</name>
    <name type="common">Albany pitcher plant</name>
    <dbReference type="NCBI Taxonomy" id="3775"/>
    <lineage>
        <taxon>Eukaryota</taxon>
        <taxon>Viridiplantae</taxon>
        <taxon>Streptophyta</taxon>
        <taxon>Embryophyta</taxon>
        <taxon>Tracheophyta</taxon>
        <taxon>Spermatophyta</taxon>
        <taxon>Magnoliopsida</taxon>
        <taxon>eudicotyledons</taxon>
        <taxon>Gunneridae</taxon>
        <taxon>Pentapetalae</taxon>
        <taxon>rosids</taxon>
        <taxon>fabids</taxon>
        <taxon>Oxalidales</taxon>
        <taxon>Cephalotaceae</taxon>
        <taxon>Cephalotus</taxon>
    </lineage>
</organism>
<keyword evidence="3" id="KW-1185">Reference proteome</keyword>